<proteinExistence type="predicted"/>
<evidence type="ECO:0000259" key="1">
    <source>
        <dbReference type="Pfam" id="PF00117"/>
    </source>
</evidence>
<dbReference type="GO" id="GO:0005829">
    <property type="term" value="C:cytosol"/>
    <property type="evidence" value="ECO:0007669"/>
    <property type="project" value="TreeGrafter"/>
</dbReference>
<dbReference type="Gene3D" id="3.40.50.880">
    <property type="match status" value="1"/>
</dbReference>
<dbReference type="AlphaFoldDB" id="A0A3P3R4I9"/>
<dbReference type="PRINTS" id="PR00096">
    <property type="entry name" value="GATASE"/>
</dbReference>
<dbReference type="CDD" id="cd01741">
    <property type="entry name" value="GATase1_1"/>
    <property type="match status" value="1"/>
</dbReference>
<protein>
    <recommendedName>
        <fullName evidence="1">Glutamine amidotransferase domain-containing protein</fullName>
    </recommendedName>
</protein>
<dbReference type="EMBL" id="RRCH01000039">
    <property type="protein sequence ID" value="RRJ28254.1"/>
    <property type="molecule type" value="Genomic_DNA"/>
</dbReference>
<dbReference type="InterPro" id="IPR044992">
    <property type="entry name" value="ChyE-like"/>
</dbReference>
<dbReference type="Proteomes" id="UP000282322">
    <property type="component" value="Unassembled WGS sequence"/>
</dbReference>
<organism evidence="2 3">
    <name type="scientific">Halocatena pleomorpha</name>
    <dbReference type="NCBI Taxonomy" id="1785090"/>
    <lineage>
        <taxon>Archaea</taxon>
        <taxon>Methanobacteriati</taxon>
        <taxon>Methanobacteriota</taxon>
        <taxon>Stenosarchaea group</taxon>
        <taxon>Halobacteria</taxon>
        <taxon>Halobacteriales</taxon>
        <taxon>Natronomonadaceae</taxon>
        <taxon>Halocatena</taxon>
    </lineage>
</organism>
<dbReference type="PRINTS" id="PR00097">
    <property type="entry name" value="ANTSNTHASEII"/>
</dbReference>
<dbReference type="InterPro" id="IPR017926">
    <property type="entry name" value="GATASE"/>
</dbReference>
<gene>
    <name evidence="2" type="ORF">EIK79_16105</name>
</gene>
<dbReference type="Pfam" id="PF00117">
    <property type="entry name" value="GATase"/>
    <property type="match status" value="1"/>
</dbReference>
<dbReference type="RefSeq" id="WP_124956530.1">
    <property type="nucleotide sequence ID" value="NZ_RRCH01000039.1"/>
</dbReference>
<dbReference type="PANTHER" id="PTHR42695">
    <property type="entry name" value="GLUTAMINE AMIDOTRANSFERASE YLR126C-RELATED"/>
    <property type="match status" value="1"/>
</dbReference>
<comment type="caution">
    <text evidence="2">The sequence shown here is derived from an EMBL/GenBank/DDBJ whole genome shotgun (WGS) entry which is preliminary data.</text>
</comment>
<dbReference type="InterPro" id="IPR029062">
    <property type="entry name" value="Class_I_gatase-like"/>
</dbReference>
<reference evidence="2 3" key="1">
    <citation type="submission" date="2018-11" db="EMBL/GenBank/DDBJ databases">
        <title>Taxonoimc description of Halomarina strain SPP-AMP-1.</title>
        <authorList>
            <person name="Pal Y."/>
            <person name="Srinivasana K."/>
            <person name="Verma A."/>
            <person name="Kumar P."/>
        </authorList>
    </citation>
    <scope>NUCLEOTIDE SEQUENCE [LARGE SCALE GENOMIC DNA]</scope>
    <source>
        <strain evidence="2 3">SPP-AMP-1</strain>
    </source>
</reference>
<sequence length="232" mass="25531">MAQLRFALLNASTTDAAIPSTNRNFRREVDADLTEFLVSRGQLPDSFDFDGVIVTGSAASAYWDEQWIDDTREWVQGAHERGLPILGVCFGHQLLATALGGTVAEMDEFEIGYREVSHEGSPLFAGIGDQFTVFTTHGDRVIELPDGAARIAENEYGVHGFRVGHAFGVQFHPEYDMETAAAVTQRKEFLGADRIESVLADITDERYAAACEAKQLFNNFTDYAAQVHHAPA</sequence>
<evidence type="ECO:0000313" key="3">
    <source>
        <dbReference type="Proteomes" id="UP000282322"/>
    </source>
</evidence>
<dbReference type="PANTHER" id="PTHR42695:SF5">
    <property type="entry name" value="GLUTAMINE AMIDOTRANSFERASE YLR126C-RELATED"/>
    <property type="match status" value="1"/>
</dbReference>
<dbReference type="SUPFAM" id="SSF52317">
    <property type="entry name" value="Class I glutamine amidotransferase-like"/>
    <property type="match status" value="1"/>
</dbReference>
<keyword evidence="3" id="KW-1185">Reference proteome</keyword>
<evidence type="ECO:0000313" key="2">
    <source>
        <dbReference type="EMBL" id="RRJ28254.1"/>
    </source>
</evidence>
<name>A0A3P3R4I9_9EURY</name>
<feature type="domain" description="Glutamine amidotransferase" evidence="1">
    <location>
        <begin position="47"/>
        <end position="184"/>
    </location>
</feature>
<dbReference type="OrthoDB" id="7388at2157"/>
<dbReference type="PROSITE" id="PS51273">
    <property type="entry name" value="GATASE_TYPE_1"/>
    <property type="match status" value="1"/>
</dbReference>
<accession>A0A3P3R4I9</accession>